<dbReference type="EMBL" id="LFJJ01000008">
    <property type="protein sequence ID" value="KND61954.1"/>
    <property type="molecule type" value="Genomic_DNA"/>
</dbReference>
<reference evidence="3" key="1">
    <citation type="submission" date="2015-06" db="EMBL/GenBank/DDBJ databases">
        <title>Comparative genomics of Burkholderia leaf nodule symbionts.</title>
        <authorList>
            <person name="Carlier A."/>
            <person name="Eberl L."/>
            <person name="Pinto-Carbo M."/>
        </authorList>
    </citation>
    <scope>NUCLEOTIDE SEQUENCE [LARGE SCALE GENOMIC DNA]</scope>
    <source>
        <strain evidence="3">UZHbot4</strain>
    </source>
</reference>
<dbReference type="Proteomes" id="UP000036959">
    <property type="component" value="Unassembled WGS sequence"/>
</dbReference>
<dbReference type="PANTHER" id="PTHR30251:SF4">
    <property type="entry name" value="SLR1668 PROTEIN"/>
    <property type="match status" value="1"/>
</dbReference>
<dbReference type="InterPro" id="IPR016147">
    <property type="entry name" value="Pili_assmbl_chaperone_N"/>
</dbReference>
<dbReference type="SUPFAM" id="SSF49354">
    <property type="entry name" value="PapD-like"/>
    <property type="match status" value="1"/>
</dbReference>
<sequence>MITIPAGGDQTVRILRTGRDAPQGEETYRLLVDEIPQAEAARSTGVRMQLRYSVPVFAGTPAGPAVPKIDFSLQQVPMPGAAGGKDAPMRVMLRASNDDAAHAQLSQVRIE</sequence>
<keyword evidence="3" id="KW-1185">Reference proteome</keyword>
<dbReference type="Gene3D" id="2.60.40.10">
    <property type="entry name" value="Immunoglobulins"/>
    <property type="match status" value="1"/>
</dbReference>
<proteinExistence type="predicted"/>
<dbReference type="InterPro" id="IPR013783">
    <property type="entry name" value="Ig-like_fold"/>
</dbReference>
<evidence type="ECO:0000313" key="2">
    <source>
        <dbReference type="EMBL" id="KND61954.1"/>
    </source>
</evidence>
<dbReference type="PANTHER" id="PTHR30251">
    <property type="entry name" value="PILUS ASSEMBLY CHAPERONE"/>
    <property type="match status" value="1"/>
</dbReference>
<evidence type="ECO:0000313" key="3">
    <source>
        <dbReference type="Proteomes" id="UP000036959"/>
    </source>
</evidence>
<organism evidence="2 3">
    <name type="scientific">Candidatus Burkholderia verschuerenii</name>
    <dbReference type="NCBI Taxonomy" id="242163"/>
    <lineage>
        <taxon>Bacteria</taxon>
        <taxon>Pseudomonadati</taxon>
        <taxon>Pseudomonadota</taxon>
        <taxon>Betaproteobacteria</taxon>
        <taxon>Burkholderiales</taxon>
        <taxon>Burkholderiaceae</taxon>
        <taxon>Burkholderia</taxon>
    </lineage>
</organism>
<feature type="domain" description="Pili assembly chaperone N-terminal" evidence="1">
    <location>
        <begin position="2"/>
        <end position="57"/>
    </location>
</feature>
<dbReference type="InterPro" id="IPR008962">
    <property type="entry name" value="PapD-like_sf"/>
</dbReference>
<protein>
    <submittedName>
        <fullName evidence="2">Sigma-fimbriae chaperone protein</fullName>
    </submittedName>
</protein>
<accession>A0A0L0MIY4</accession>
<dbReference type="PATRIC" id="fig|242163.4.peg.6461"/>
<dbReference type="GO" id="GO:0030288">
    <property type="term" value="C:outer membrane-bounded periplasmic space"/>
    <property type="evidence" value="ECO:0007669"/>
    <property type="project" value="InterPro"/>
</dbReference>
<dbReference type="AlphaFoldDB" id="A0A0L0MIY4"/>
<dbReference type="Pfam" id="PF00345">
    <property type="entry name" value="PapD_N"/>
    <property type="match status" value="1"/>
</dbReference>
<name>A0A0L0MIY4_9BURK</name>
<evidence type="ECO:0000259" key="1">
    <source>
        <dbReference type="Pfam" id="PF00345"/>
    </source>
</evidence>
<comment type="caution">
    <text evidence="2">The sequence shown here is derived from an EMBL/GenBank/DDBJ whole genome shotgun (WGS) entry which is preliminary data.</text>
</comment>
<gene>
    <name evidence="2" type="ORF">BVER_01436c</name>
</gene>
<dbReference type="GO" id="GO:0071555">
    <property type="term" value="P:cell wall organization"/>
    <property type="evidence" value="ECO:0007669"/>
    <property type="project" value="InterPro"/>
</dbReference>
<dbReference type="InterPro" id="IPR050643">
    <property type="entry name" value="Periplasmic_pilus_chap"/>
</dbReference>